<dbReference type="Gene3D" id="3.40.50.150">
    <property type="entry name" value="Vaccinia Virus protein VP39"/>
    <property type="match status" value="1"/>
</dbReference>
<name>A0A7W7HM47_9ACTN</name>
<dbReference type="GO" id="GO:0032259">
    <property type="term" value="P:methylation"/>
    <property type="evidence" value="ECO:0007669"/>
    <property type="project" value="UniProtKB-KW"/>
</dbReference>
<keyword evidence="2" id="KW-0489">Methyltransferase</keyword>
<proteinExistence type="predicted"/>
<evidence type="ECO:0000313" key="2">
    <source>
        <dbReference type="EMBL" id="MBB4752782.1"/>
    </source>
</evidence>
<dbReference type="SUPFAM" id="SSF53335">
    <property type="entry name" value="S-adenosyl-L-methionine-dependent methyltransferases"/>
    <property type="match status" value="1"/>
</dbReference>
<dbReference type="Pfam" id="PF08241">
    <property type="entry name" value="Methyltransf_11"/>
    <property type="match status" value="1"/>
</dbReference>
<evidence type="ECO:0000259" key="1">
    <source>
        <dbReference type="Pfam" id="PF08241"/>
    </source>
</evidence>
<reference evidence="2 3" key="1">
    <citation type="submission" date="2020-08" db="EMBL/GenBank/DDBJ databases">
        <title>Sequencing the genomes of 1000 actinobacteria strains.</title>
        <authorList>
            <person name="Klenk H.-P."/>
        </authorList>
    </citation>
    <scope>NUCLEOTIDE SEQUENCE [LARGE SCALE GENOMIC DNA]</scope>
    <source>
        <strain evidence="2 3">DSM 43150</strain>
    </source>
</reference>
<evidence type="ECO:0000313" key="3">
    <source>
        <dbReference type="Proteomes" id="UP000590511"/>
    </source>
</evidence>
<keyword evidence="2" id="KW-0808">Transferase</keyword>
<dbReference type="AlphaFoldDB" id="A0A7W7HM47"/>
<dbReference type="InterPro" id="IPR029063">
    <property type="entry name" value="SAM-dependent_MTases_sf"/>
</dbReference>
<sequence>MHDDARRLPLATGSVDAVFAAGLINHLPSPAGGLRELARITRPGGRLVLFHPSGRAALAARHGRTLGPDEPLAEHVLRVTAADTGWVLTGYDDAEHRFLAVAARR</sequence>
<dbReference type="InterPro" id="IPR013216">
    <property type="entry name" value="Methyltransf_11"/>
</dbReference>
<organism evidence="2 3">
    <name type="scientific">Actinoplanes lobatus</name>
    <dbReference type="NCBI Taxonomy" id="113568"/>
    <lineage>
        <taxon>Bacteria</taxon>
        <taxon>Bacillati</taxon>
        <taxon>Actinomycetota</taxon>
        <taxon>Actinomycetes</taxon>
        <taxon>Micromonosporales</taxon>
        <taxon>Micromonosporaceae</taxon>
        <taxon>Actinoplanes</taxon>
    </lineage>
</organism>
<feature type="domain" description="Methyltransferase type 11" evidence="1">
    <location>
        <begin position="3"/>
        <end position="49"/>
    </location>
</feature>
<comment type="caution">
    <text evidence="2">The sequence shown here is derived from an EMBL/GenBank/DDBJ whole genome shotgun (WGS) entry which is preliminary data.</text>
</comment>
<protein>
    <submittedName>
        <fullName evidence="2">SAM-dependent methyltransferase</fullName>
    </submittedName>
</protein>
<dbReference type="Proteomes" id="UP000590511">
    <property type="component" value="Unassembled WGS sequence"/>
</dbReference>
<dbReference type="EMBL" id="JACHNC010000001">
    <property type="protein sequence ID" value="MBB4752782.1"/>
    <property type="molecule type" value="Genomic_DNA"/>
</dbReference>
<accession>A0A7W7HM47</accession>
<dbReference type="RefSeq" id="WP_229807322.1">
    <property type="nucleotide sequence ID" value="NZ_BOMP01000114.1"/>
</dbReference>
<gene>
    <name evidence="2" type="ORF">BJ964_006943</name>
</gene>
<dbReference type="GO" id="GO:0008757">
    <property type="term" value="F:S-adenosylmethionine-dependent methyltransferase activity"/>
    <property type="evidence" value="ECO:0007669"/>
    <property type="project" value="InterPro"/>
</dbReference>